<dbReference type="RefSeq" id="WP_150040828.1">
    <property type="nucleotide sequence ID" value="NZ_OW485601.1"/>
</dbReference>
<name>A0A5M6IUS2_9PROT</name>
<evidence type="ECO:0000313" key="1">
    <source>
        <dbReference type="EMBL" id="KAA5612012.1"/>
    </source>
</evidence>
<proteinExistence type="predicted"/>
<keyword evidence="2" id="KW-1185">Reference proteome</keyword>
<dbReference type="PANTHER" id="PTHR38767">
    <property type="entry name" value="DNA POLYMERASE III SUBUNIT CHI"/>
    <property type="match status" value="1"/>
</dbReference>
<dbReference type="GO" id="GO:0032298">
    <property type="term" value="P:positive regulation of DNA-templated DNA replication initiation"/>
    <property type="evidence" value="ECO:0007669"/>
    <property type="project" value="TreeGrafter"/>
</dbReference>
<gene>
    <name evidence="1" type="ORF">F1189_11175</name>
</gene>
<dbReference type="Pfam" id="PF04364">
    <property type="entry name" value="DNA_pol3_chi"/>
    <property type="match status" value="1"/>
</dbReference>
<dbReference type="EMBL" id="VWPK01000015">
    <property type="protein sequence ID" value="KAA5612012.1"/>
    <property type="molecule type" value="Genomic_DNA"/>
</dbReference>
<evidence type="ECO:0000313" key="2">
    <source>
        <dbReference type="Proteomes" id="UP000325255"/>
    </source>
</evidence>
<dbReference type="GO" id="GO:0003887">
    <property type="term" value="F:DNA-directed DNA polymerase activity"/>
    <property type="evidence" value="ECO:0007669"/>
    <property type="project" value="InterPro"/>
</dbReference>
<dbReference type="GO" id="GO:0003677">
    <property type="term" value="F:DNA binding"/>
    <property type="evidence" value="ECO:0007669"/>
    <property type="project" value="InterPro"/>
</dbReference>
<dbReference type="SUPFAM" id="SSF102400">
    <property type="entry name" value="DNA polymerase III chi subunit"/>
    <property type="match status" value="1"/>
</dbReference>
<dbReference type="Proteomes" id="UP000325255">
    <property type="component" value="Unassembled WGS sequence"/>
</dbReference>
<organism evidence="1 2">
    <name type="scientific">Rhodovastum atsumiense</name>
    <dbReference type="NCBI Taxonomy" id="504468"/>
    <lineage>
        <taxon>Bacteria</taxon>
        <taxon>Pseudomonadati</taxon>
        <taxon>Pseudomonadota</taxon>
        <taxon>Alphaproteobacteria</taxon>
        <taxon>Acetobacterales</taxon>
        <taxon>Acetobacteraceae</taxon>
        <taxon>Rhodovastum</taxon>
    </lineage>
</organism>
<comment type="caution">
    <text evidence="1">The sequence shown here is derived from an EMBL/GenBank/DDBJ whole genome shotgun (WGS) entry which is preliminary data.</text>
</comment>
<dbReference type="PANTHER" id="PTHR38767:SF1">
    <property type="entry name" value="DNA POLYMERASE III SUBUNIT CHI"/>
    <property type="match status" value="1"/>
</dbReference>
<dbReference type="InterPro" id="IPR036768">
    <property type="entry name" value="PolIII_chi_sf"/>
</dbReference>
<dbReference type="AlphaFoldDB" id="A0A5M6IUS2"/>
<dbReference type="NCBIfam" id="NF004347">
    <property type="entry name" value="PRK05728.1-4"/>
    <property type="match status" value="1"/>
</dbReference>
<sequence>MAEIGFYHLTRTGADQALPQLLGRTLAAGQRAMVLCGSEERVAALDTALWLCPDPDWLPHGTPASGHAGLQPIWITHLDAGADGAANGARFLFLLDGAESARLDLFDRVFDLFDGADETAVQAARRRWVAARDGGHALAYWQQTARGWEKKA</sequence>
<dbReference type="Gene3D" id="3.40.50.10110">
    <property type="entry name" value="DNA polymerase III subunit chi"/>
    <property type="match status" value="1"/>
</dbReference>
<dbReference type="InterPro" id="IPR007459">
    <property type="entry name" value="DNA_pol3_chi"/>
</dbReference>
<dbReference type="GO" id="GO:0006260">
    <property type="term" value="P:DNA replication"/>
    <property type="evidence" value="ECO:0007669"/>
    <property type="project" value="InterPro"/>
</dbReference>
<protein>
    <submittedName>
        <fullName evidence="1">DNA polymerase III subunit chi</fullName>
    </submittedName>
</protein>
<dbReference type="OrthoDB" id="9795973at2"/>
<reference evidence="1 2" key="1">
    <citation type="submission" date="2019-09" db="EMBL/GenBank/DDBJ databases">
        <title>Genome sequence of Rhodovastum atsumiense, a diverse member of the Acetobacteraceae family of non-sulfur purple photosynthetic bacteria.</title>
        <authorList>
            <person name="Meyer T."/>
            <person name="Kyndt J."/>
        </authorList>
    </citation>
    <scope>NUCLEOTIDE SEQUENCE [LARGE SCALE GENOMIC DNA]</scope>
    <source>
        <strain evidence="1 2">DSM 21279</strain>
    </source>
</reference>
<accession>A0A5M6IUS2</accession>